<keyword evidence="5 8" id="KW-0812">Transmembrane</keyword>
<dbReference type="SUPFAM" id="SSF82866">
    <property type="entry name" value="Multidrug efflux transporter AcrB transmembrane domain"/>
    <property type="match status" value="2"/>
</dbReference>
<dbReference type="SUPFAM" id="SSF82714">
    <property type="entry name" value="Multidrug efflux transporter AcrB TolC docking domain, DN and DC subdomains"/>
    <property type="match status" value="2"/>
</dbReference>
<dbReference type="Gene3D" id="3.30.70.1320">
    <property type="entry name" value="Multidrug efflux transporter AcrB pore domain like"/>
    <property type="match status" value="1"/>
</dbReference>
<name>A0AAW9DPE4_ACIAO</name>
<gene>
    <name evidence="9" type="ORF">SIL87_03985</name>
</gene>
<protein>
    <submittedName>
        <fullName evidence="9">Efflux RND transporter permease subunit</fullName>
    </submittedName>
</protein>
<dbReference type="Gene3D" id="3.30.70.1430">
    <property type="entry name" value="Multidrug efflux transporter AcrB pore domain"/>
    <property type="match status" value="2"/>
</dbReference>
<dbReference type="InterPro" id="IPR001036">
    <property type="entry name" value="Acrflvin-R"/>
</dbReference>
<keyword evidence="10" id="KW-1185">Reference proteome</keyword>
<sequence>MKNFTALFIRRPVLAIVVSAIILVLGLKSVGSLPILEYPKTENATITITTTYPGADPSTMAGFVTTPIENAVSQVNGIDYMTSTSQTSTSTIVVNLVLNYNTSKALTEIQAQIQSVLNQLPSGTQQPQLVLQVGQTLDAMYIGFKSDVLTTSQITDYLTRIVQPQLQSVQGVQAATILGAQNYAMRIWLEPNKLAAYGLTASSVFTALSGNDFISALGNTKGTMTQTSLTASTSLHTAAEFRRLIVTQSNGAIVRLGDIARVELGSNTYDSEVAFDGKSGVYIGIEVAPGADLLTVVDAISKKFPGIKAQLPSGLQGSIVYNSAEFVNSSIHDVIAALIEALLIVIVVVFAFLGTPRSVIIPVVAIPLSLIGTFAAMAMLGFTINLLTLLALVLAIGLVVDDAIIVVENVNRHLDMGEPRIQAAMNAAGELGGPIIAMTVVLAAVYAPIGFQSGLTGALFTEFAFTLVAAVTISAIIALTLSPMLSSRMLRHIPREDHGWEARLVHFIDRRFGEVHRIYMRLLRGSLATLPVTLTFGLIILCSIYFLAAGSKSELAPQEDQGVVIMSSTSAPNATLDQKVMWGKEVNRLMLTHKSVAHTFQFETTTSSIGGMVLTPWDDRTKSAAVLQKEIQEQVDDNVAGQQVVAFQPPSLPGSQGLPVQFVIKTTEPFGALNTVSKKVLAAALKTGKFIFLQSDLKIDQPQSTVVIDRAKAATLGLTMSQVGAALTQALGGLYVNYFSLDDRSYEVIPQVSQSNRLNSSQLLDYPITSVNGVPIPLSAVAHITNQVIPESVNHFQQLNSATIQGVAAPGVSQGETVTVLDRIAKKLLPPTGYDVDYGGPMRQFVEEQSGFLGTFGFAVVVIFLALAALFNSFRDPLIILVSVPMSIAGALIFIYLGFGLSLNIYTEVGLVTLMGLISKHGILIVEVANEAQIAGMTKREAIEHAVGIRLRPILMTTSAMVLGVVPLIIATGAGAAARYNMGMVIATGLAIGTLFTLFVLPAVYLLIGQRHVRAADVQGPVTTGIGT</sequence>
<comment type="caution">
    <text evidence="9">The sequence shown here is derived from an EMBL/GenBank/DDBJ whole genome shotgun (WGS) entry which is preliminary data.</text>
</comment>
<dbReference type="Gene3D" id="3.30.70.1440">
    <property type="entry name" value="Multidrug efflux transporter AcrB pore domain"/>
    <property type="match status" value="1"/>
</dbReference>
<evidence type="ECO:0000256" key="1">
    <source>
        <dbReference type="ARBA" id="ARBA00004429"/>
    </source>
</evidence>
<keyword evidence="7 8" id="KW-0472">Membrane</keyword>
<dbReference type="AlphaFoldDB" id="A0AAW9DPE4"/>
<evidence type="ECO:0000256" key="7">
    <source>
        <dbReference type="ARBA" id="ARBA00023136"/>
    </source>
</evidence>
<evidence type="ECO:0000256" key="4">
    <source>
        <dbReference type="ARBA" id="ARBA00022519"/>
    </source>
</evidence>
<keyword evidence="6 8" id="KW-1133">Transmembrane helix</keyword>
<dbReference type="InterPro" id="IPR027463">
    <property type="entry name" value="AcrB_DN_DC_subdom"/>
</dbReference>
<evidence type="ECO:0000256" key="2">
    <source>
        <dbReference type="ARBA" id="ARBA00022448"/>
    </source>
</evidence>
<evidence type="ECO:0000256" key="5">
    <source>
        <dbReference type="ARBA" id="ARBA00022692"/>
    </source>
</evidence>
<organism evidence="9 10">
    <name type="scientific">Acidiphilium acidophilum</name>
    <name type="common">Thiobacillus acidophilus</name>
    <dbReference type="NCBI Taxonomy" id="76588"/>
    <lineage>
        <taxon>Bacteria</taxon>
        <taxon>Pseudomonadati</taxon>
        <taxon>Pseudomonadota</taxon>
        <taxon>Alphaproteobacteria</taxon>
        <taxon>Acetobacterales</taxon>
        <taxon>Acidocellaceae</taxon>
        <taxon>Acidiphilium</taxon>
    </lineage>
</organism>
<dbReference type="Proteomes" id="UP001279553">
    <property type="component" value="Unassembled WGS sequence"/>
</dbReference>
<feature type="transmembrane region" description="Helical" evidence="8">
    <location>
        <begin position="984"/>
        <end position="1008"/>
    </location>
</feature>
<evidence type="ECO:0000256" key="3">
    <source>
        <dbReference type="ARBA" id="ARBA00022475"/>
    </source>
</evidence>
<feature type="transmembrane region" description="Helical" evidence="8">
    <location>
        <begin position="878"/>
        <end position="899"/>
    </location>
</feature>
<feature type="transmembrane region" description="Helical" evidence="8">
    <location>
        <begin position="334"/>
        <end position="353"/>
    </location>
</feature>
<dbReference type="Gene3D" id="1.20.1640.10">
    <property type="entry name" value="Multidrug efflux transporter AcrB transmembrane domain"/>
    <property type="match status" value="2"/>
</dbReference>
<evidence type="ECO:0000256" key="8">
    <source>
        <dbReference type="SAM" id="Phobius"/>
    </source>
</evidence>
<feature type="transmembrane region" description="Helical" evidence="8">
    <location>
        <begin position="911"/>
        <end position="930"/>
    </location>
</feature>
<feature type="transmembrane region" description="Helical" evidence="8">
    <location>
        <begin position="527"/>
        <end position="548"/>
    </location>
</feature>
<feature type="transmembrane region" description="Helical" evidence="8">
    <location>
        <begin position="386"/>
        <end position="410"/>
    </location>
</feature>
<dbReference type="EMBL" id="JAWXYB010000018">
    <property type="protein sequence ID" value="MDX5929922.1"/>
    <property type="molecule type" value="Genomic_DNA"/>
</dbReference>
<evidence type="ECO:0000313" key="10">
    <source>
        <dbReference type="Proteomes" id="UP001279553"/>
    </source>
</evidence>
<accession>A0AAW9DPE4</accession>
<keyword evidence="4" id="KW-0997">Cell inner membrane</keyword>
<feature type="transmembrane region" description="Helical" evidence="8">
    <location>
        <begin position="463"/>
        <end position="485"/>
    </location>
</feature>
<evidence type="ECO:0000256" key="6">
    <source>
        <dbReference type="ARBA" id="ARBA00022989"/>
    </source>
</evidence>
<dbReference type="PRINTS" id="PR00702">
    <property type="entry name" value="ACRIFLAVINRP"/>
</dbReference>
<feature type="transmembrane region" description="Helical" evidence="8">
    <location>
        <begin position="951"/>
        <end position="978"/>
    </location>
</feature>
<feature type="transmembrane region" description="Helical" evidence="8">
    <location>
        <begin position="360"/>
        <end position="380"/>
    </location>
</feature>
<dbReference type="PANTHER" id="PTHR32063">
    <property type="match status" value="1"/>
</dbReference>
<feature type="transmembrane region" description="Helical" evidence="8">
    <location>
        <begin position="851"/>
        <end position="871"/>
    </location>
</feature>
<comment type="subcellular location">
    <subcellularLocation>
        <location evidence="1">Cell inner membrane</location>
        <topology evidence="1">Multi-pass membrane protein</topology>
    </subcellularLocation>
</comment>
<evidence type="ECO:0000313" key="9">
    <source>
        <dbReference type="EMBL" id="MDX5929922.1"/>
    </source>
</evidence>
<dbReference type="SUPFAM" id="SSF82693">
    <property type="entry name" value="Multidrug efflux transporter AcrB pore domain, PN1, PN2, PC1 and PC2 subdomains"/>
    <property type="match status" value="3"/>
</dbReference>
<dbReference type="GO" id="GO:0042910">
    <property type="term" value="F:xenobiotic transmembrane transporter activity"/>
    <property type="evidence" value="ECO:0007669"/>
    <property type="project" value="TreeGrafter"/>
</dbReference>
<dbReference type="FunFam" id="1.20.1640.10:FF:000001">
    <property type="entry name" value="Efflux pump membrane transporter"/>
    <property type="match status" value="1"/>
</dbReference>
<proteinExistence type="predicted"/>
<dbReference type="Pfam" id="PF00873">
    <property type="entry name" value="ACR_tran"/>
    <property type="match status" value="1"/>
</dbReference>
<keyword evidence="3" id="KW-1003">Cell membrane</keyword>
<keyword evidence="2" id="KW-0813">Transport</keyword>
<dbReference type="PANTHER" id="PTHR32063:SF14">
    <property type="entry name" value="BLL4319 PROTEIN"/>
    <property type="match status" value="1"/>
</dbReference>
<dbReference type="RefSeq" id="WP_319612902.1">
    <property type="nucleotide sequence ID" value="NZ_JAWXYB010000018.1"/>
</dbReference>
<dbReference type="GO" id="GO:0005886">
    <property type="term" value="C:plasma membrane"/>
    <property type="evidence" value="ECO:0007669"/>
    <property type="project" value="UniProtKB-SubCell"/>
</dbReference>
<dbReference type="Gene3D" id="3.30.2090.10">
    <property type="entry name" value="Multidrug efflux transporter AcrB TolC docking domain, DN and DC subdomains"/>
    <property type="match status" value="2"/>
</dbReference>
<feature type="transmembrane region" description="Helical" evidence="8">
    <location>
        <begin position="431"/>
        <end position="451"/>
    </location>
</feature>
<reference evidence="9 10" key="1">
    <citation type="submission" date="2023-11" db="EMBL/GenBank/DDBJ databases">
        <title>MicrobeMod: A computational toolkit for identifying prokaryotic methylation and restriction-modification with nanopore sequencing.</title>
        <authorList>
            <person name="Crits-Christoph A."/>
            <person name="Kang S.C."/>
            <person name="Lee H."/>
            <person name="Ostrov N."/>
        </authorList>
    </citation>
    <scope>NUCLEOTIDE SEQUENCE [LARGE SCALE GENOMIC DNA]</scope>
    <source>
        <strain evidence="9 10">DSMZ 700</strain>
    </source>
</reference>